<feature type="binding site" evidence="3">
    <location>
        <position position="394"/>
    </location>
    <ligand>
        <name>Mn(2+)</name>
        <dbReference type="ChEBI" id="CHEBI:29035"/>
    </ligand>
</feature>
<dbReference type="InterPro" id="IPR013785">
    <property type="entry name" value="Aldolase_TIM"/>
</dbReference>
<name>A0A7H8TLR7_STRCX</name>
<keyword evidence="2 4" id="KW-0808">Transferase</keyword>
<dbReference type="Gene3D" id="3.20.20.70">
    <property type="entry name" value="Aldolase class I"/>
    <property type="match status" value="1"/>
</dbReference>
<evidence type="ECO:0000313" key="5">
    <source>
        <dbReference type="EMBL" id="QKZ24449.1"/>
    </source>
</evidence>
<feature type="binding site" evidence="3">
    <location>
        <begin position="236"/>
        <end position="237"/>
    </location>
    <ligand>
        <name>phosphoenolpyruvate</name>
        <dbReference type="ChEBI" id="CHEBI:58702"/>
    </ligand>
</feature>
<keyword evidence="4" id="KW-0028">Amino-acid biosynthesis</keyword>
<dbReference type="AlphaFoldDB" id="A0A7H8TLR7"/>
<feature type="binding site" evidence="3">
    <location>
        <position position="259"/>
    </location>
    <ligand>
        <name>phosphoenolpyruvate</name>
        <dbReference type="ChEBI" id="CHEBI:58702"/>
    </ligand>
</feature>
<keyword evidence="6" id="KW-1185">Reference proteome</keyword>
<feature type="binding site" evidence="3">
    <location>
        <position position="79"/>
    </location>
    <ligand>
        <name>Mn(2+)</name>
        <dbReference type="ChEBI" id="CHEBI:29035"/>
    </ligand>
</feature>
<dbReference type="GO" id="GO:0009073">
    <property type="term" value="P:aromatic amino acid family biosynthetic process"/>
    <property type="evidence" value="ECO:0007669"/>
    <property type="project" value="UniProtKB-KW"/>
</dbReference>
<dbReference type="PANTHER" id="PTHR21337:SF0">
    <property type="entry name" value="PHOSPHO-2-DEHYDRO-3-DEOXYHEPTONATE ALDOLASE"/>
    <property type="match status" value="1"/>
</dbReference>
<feature type="binding site" evidence="3">
    <location>
        <position position="290"/>
    </location>
    <ligand>
        <name>phosphoenolpyruvate</name>
        <dbReference type="ChEBI" id="CHEBI:58702"/>
    </ligand>
</feature>
<organism evidence="5 6">
    <name type="scientific">Streptomyces chartreusis</name>
    <dbReference type="NCBI Taxonomy" id="1969"/>
    <lineage>
        <taxon>Bacteria</taxon>
        <taxon>Bacillati</taxon>
        <taxon>Actinomycetota</taxon>
        <taxon>Actinomycetes</taxon>
        <taxon>Kitasatosporales</taxon>
        <taxon>Streptomycetaceae</taxon>
        <taxon>Streptomyces</taxon>
    </lineage>
</organism>
<comment type="pathway">
    <text evidence="4">Metabolic intermediate biosynthesis; chorismate biosynthesis; chorismate from D-erythrose 4-phosphate and phosphoenolpyruvate: step 1/7.</text>
</comment>
<evidence type="ECO:0000256" key="1">
    <source>
        <dbReference type="ARBA" id="ARBA00008911"/>
    </source>
</evidence>
<dbReference type="Pfam" id="PF01474">
    <property type="entry name" value="DAHP_synth_2"/>
    <property type="match status" value="2"/>
</dbReference>
<keyword evidence="3" id="KW-0104">Cadmium</keyword>
<evidence type="ECO:0000256" key="4">
    <source>
        <dbReference type="RuleBase" id="RU363071"/>
    </source>
</evidence>
<evidence type="ECO:0000256" key="3">
    <source>
        <dbReference type="PIRSR" id="PIRSR602480-1"/>
    </source>
</evidence>
<gene>
    <name evidence="5" type="ORF">HUT05_48210</name>
</gene>
<keyword evidence="3" id="KW-0464">Manganese</keyword>
<dbReference type="GO" id="GO:0003849">
    <property type="term" value="F:3-deoxy-7-phosphoheptulonate synthase activity"/>
    <property type="evidence" value="ECO:0007669"/>
    <property type="project" value="UniProtKB-EC"/>
</dbReference>
<protein>
    <recommendedName>
        <fullName evidence="4">Phospho-2-dehydro-3-deoxyheptonate aldolase</fullName>
        <ecNumber evidence="4">2.5.1.54</ecNumber>
    </recommendedName>
</protein>
<feature type="binding site" evidence="3">
    <location>
        <position position="322"/>
    </location>
    <ligand>
        <name>Mn(2+)</name>
        <dbReference type="ChEBI" id="CHEBI:29035"/>
    </ligand>
</feature>
<comment type="similarity">
    <text evidence="1 4">Belongs to the class-II DAHP synthase family.</text>
</comment>
<comment type="catalytic activity">
    <reaction evidence="4">
        <text>D-erythrose 4-phosphate + phosphoenolpyruvate + H2O = 7-phospho-2-dehydro-3-deoxy-D-arabino-heptonate + phosphate</text>
        <dbReference type="Rhea" id="RHEA:14717"/>
        <dbReference type="ChEBI" id="CHEBI:15377"/>
        <dbReference type="ChEBI" id="CHEBI:16897"/>
        <dbReference type="ChEBI" id="CHEBI:43474"/>
        <dbReference type="ChEBI" id="CHEBI:58394"/>
        <dbReference type="ChEBI" id="CHEBI:58702"/>
        <dbReference type="EC" id="2.5.1.54"/>
    </reaction>
</comment>
<proteinExistence type="inferred from homology"/>
<dbReference type="GO" id="GO:0009423">
    <property type="term" value="P:chorismate biosynthetic process"/>
    <property type="evidence" value="ECO:0007669"/>
    <property type="project" value="UniProtKB-UniPathway"/>
</dbReference>
<evidence type="ECO:0000313" key="6">
    <source>
        <dbReference type="Proteomes" id="UP000509418"/>
    </source>
</evidence>
<dbReference type="PANTHER" id="PTHR21337">
    <property type="entry name" value="PHOSPHO-2-DEHYDRO-3-DEOXYHEPTONATE ALDOLASE 1, 2"/>
    <property type="match status" value="1"/>
</dbReference>
<dbReference type="UniPathway" id="UPA00053">
    <property type="reaction ID" value="UER00084"/>
</dbReference>
<dbReference type="EMBL" id="CP056041">
    <property type="protein sequence ID" value="QKZ24449.1"/>
    <property type="molecule type" value="Genomic_DNA"/>
</dbReference>
<dbReference type="InterPro" id="IPR002480">
    <property type="entry name" value="DAHP_synth_2"/>
</dbReference>
<keyword evidence="3" id="KW-0170">Cobalt</keyword>
<evidence type="ECO:0000256" key="2">
    <source>
        <dbReference type="ARBA" id="ARBA00022679"/>
    </source>
</evidence>
<comment type="cofactor">
    <cofactor evidence="3">
        <name>Mn(2+)</name>
        <dbReference type="ChEBI" id="CHEBI:29035"/>
    </cofactor>
    <cofactor evidence="3">
        <name>Co(2+)</name>
        <dbReference type="ChEBI" id="CHEBI:48828"/>
    </cofactor>
    <cofactor evidence="3">
        <name>Cd(2+)</name>
        <dbReference type="ChEBI" id="CHEBI:48775"/>
    </cofactor>
    <text evidence="3">Binds 1 divalent cation per subunit. The enzyme is active with manganese, cobalt or cadmium ions.</text>
</comment>
<sequence length="416" mass="45784">MRELTVTSLHGRAPWHPARWRGLPAGQPPGWPYDDRLRQAHAQLAARSALVTAEEVLTLRRRLAEVAYGRGMVIQMGDCAEPFAPATPAGIGRTLELFRDVSRVVGERLALPVLTVGRIAGQFAKPRSSPTEEVDGVRMPAFRGFLVNDMAPDATARRPDPRRMLWGYEHAARTLFLLRRAADEGLPMRGHWGDGLPALWTSHESLVLDYEEPLTRWDAEAQGWVLTSTHLPWTGERTRHPDGAHVRFLAGLLNPVGCKVGPGMSPEEVVRLAATLDPERRPGRLVLISRMGADRIEDRLTPLVEAVRAAGHAAVWLCDPMHGNTVRAATGHKTRHMRAVVAESEAFVRAVCRGGARPGGLHLESTAEPVTECVGGRCGISENDLPFAYRSACDPRLNADQTMETVERFAEQLARI</sequence>
<dbReference type="GO" id="GO:0008652">
    <property type="term" value="P:amino acid biosynthetic process"/>
    <property type="evidence" value="ECO:0007669"/>
    <property type="project" value="UniProtKB-KW"/>
</dbReference>
<dbReference type="Proteomes" id="UP000509418">
    <property type="component" value="Chromosome"/>
</dbReference>
<feature type="binding site" evidence="3">
    <location>
        <position position="364"/>
    </location>
    <ligand>
        <name>Mn(2+)</name>
        <dbReference type="ChEBI" id="CHEBI:29035"/>
    </ligand>
</feature>
<dbReference type="EC" id="2.5.1.54" evidence="4"/>
<dbReference type="RefSeq" id="WP_107911638.1">
    <property type="nucleotide sequence ID" value="NZ_CBDRGH010000005.1"/>
</dbReference>
<reference evidence="5 6" key="1">
    <citation type="submission" date="2020-06" db="EMBL/GenBank/DDBJ databases">
        <title>Genome mining for natural products.</title>
        <authorList>
            <person name="Zhang B."/>
            <person name="Shi J."/>
            <person name="Ge H."/>
        </authorList>
    </citation>
    <scope>NUCLEOTIDE SEQUENCE [LARGE SCALE GENOMIC DNA]</scope>
    <source>
        <strain evidence="5 6">NA02069</strain>
    </source>
</reference>
<dbReference type="SUPFAM" id="SSF51569">
    <property type="entry name" value="Aldolase"/>
    <property type="match status" value="1"/>
</dbReference>
<feature type="binding site" evidence="3">
    <location>
        <position position="118"/>
    </location>
    <ligand>
        <name>phosphoenolpyruvate</name>
        <dbReference type="ChEBI" id="CHEBI:58702"/>
    </ligand>
</feature>
<accession>A0A7H8TLR7</accession>
<keyword evidence="4" id="KW-0057">Aromatic amino acid biosynthesis</keyword>